<feature type="domain" description="GLAA-B beta-barrel" evidence="9">
    <location>
        <begin position="389"/>
        <end position="456"/>
    </location>
</feature>
<comment type="catalytic activity">
    <reaction evidence="1">
        <text>Hydrolysis of terminal, non-reducing alpha-D-galactose residues in alpha-D-galactosides, including galactose oligosaccharides, galactomannans and galactolipids.</text>
        <dbReference type="EC" id="3.2.1.22"/>
    </reaction>
</comment>
<dbReference type="EMBL" id="JACHCA010000002">
    <property type="protein sequence ID" value="MBB6126833.1"/>
    <property type="molecule type" value="Genomic_DNA"/>
</dbReference>
<keyword evidence="6" id="KW-0326">Glycosidase</keyword>
<feature type="domain" description="Right handed beta helix" evidence="7">
    <location>
        <begin position="470"/>
        <end position="610"/>
    </location>
</feature>
<keyword evidence="3" id="KW-0732">Signal</keyword>
<comment type="caution">
    <text evidence="10">The sequence shown here is derived from an EMBL/GenBank/DDBJ whole genome shotgun (WGS) entry which is preliminary data.</text>
</comment>
<dbReference type="Gene3D" id="2.160.20.10">
    <property type="entry name" value="Single-stranded right-handed beta-helix, Pectin lyase-like"/>
    <property type="match status" value="2"/>
</dbReference>
<dbReference type="AlphaFoldDB" id="A0A841J713"/>
<feature type="domain" description="GLAA-B beta-barrel" evidence="8">
    <location>
        <begin position="191"/>
        <end position="278"/>
    </location>
</feature>
<evidence type="ECO:0000259" key="9">
    <source>
        <dbReference type="Pfam" id="PF23764"/>
    </source>
</evidence>
<dbReference type="Pfam" id="PF23763">
    <property type="entry name" value="Beta-barrel_GLAA-B_I"/>
    <property type="match status" value="1"/>
</dbReference>
<name>A0A841J713_9SPHI</name>
<evidence type="ECO:0000313" key="11">
    <source>
        <dbReference type="Proteomes" id="UP000548326"/>
    </source>
</evidence>
<evidence type="ECO:0000256" key="1">
    <source>
        <dbReference type="ARBA" id="ARBA00001255"/>
    </source>
</evidence>
<accession>A0A841J713</accession>
<dbReference type="InterPro" id="IPR056441">
    <property type="entry name" value="Beta-barrel_GLAA-B_II"/>
</dbReference>
<dbReference type="InterPro" id="IPR006626">
    <property type="entry name" value="PbH1"/>
</dbReference>
<evidence type="ECO:0000256" key="3">
    <source>
        <dbReference type="ARBA" id="ARBA00022729"/>
    </source>
</evidence>
<dbReference type="InterPro" id="IPR057275">
    <property type="entry name" value="Beta-barrel_GLAA-B_I"/>
</dbReference>
<dbReference type="RefSeq" id="WP_183585959.1">
    <property type="nucleotide sequence ID" value="NZ_JACHCA010000002.1"/>
</dbReference>
<dbReference type="InterPro" id="IPR011050">
    <property type="entry name" value="Pectin_lyase_fold/virulence"/>
</dbReference>
<reference evidence="10 11" key="1">
    <citation type="submission" date="2020-08" db="EMBL/GenBank/DDBJ databases">
        <title>Genomic Encyclopedia of Type Strains, Phase IV (KMG-V): Genome sequencing to study the core and pangenomes of soil and plant-associated prokaryotes.</title>
        <authorList>
            <person name="Whitman W."/>
        </authorList>
    </citation>
    <scope>NUCLEOTIDE SEQUENCE [LARGE SCALE GENOMIC DNA]</scope>
    <source>
        <strain evidence="10 11">MP601</strain>
    </source>
</reference>
<dbReference type="GO" id="GO:0004557">
    <property type="term" value="F:alpha-galactosidase activity"/>
    <property type="evidence" value="ECO:0007669"/>
    <property type="project" value="UniProtKB-EC"/>
</dbReference>
<dbReference type="InterPro" id="IPR039448">
    <property type="entry name" value="Beta_helix"/>
</dbReference>
<evidence type="ECO:0000256" key="6">
    <source>
        <dbReference type="ARBA" id="ARBA00023295"/>
    </source>
</evidence>
<evidence type="ECO:0000313" key="10">
    <source>
        <dbReference type="EMBL" id="MBB6126833.1"/>
    </source>
</evidence>
<dbReference type="Pfam" id="PF23764">
    <property type="entry name" value="Beta-barrel_GLAA-B_II"/>
    <property type="match status" value="1"/>
</dbReference>
<keyword evidence="5" id="KW-0378">Hydrolase</keyword>
<gene>
    <name evidence="10" type="ORF">HDF22_000938</name>
</gene>
<evidence type="ECO:0000256" key="5">
    <source>
        <dbReference type="ARBA" id="ARBA00022801"/>
    </source>
</evidence>
<organism evidence="10 11">
    <name type="scientific">Mucilaginibacter lappiensis</name>
    <dbReference type="NCBI Taxonomy" id="354630"/>
    <lineage>
        <taxon>Bacteria</taxon>
        <taxon>Pseudomonadati</taxon>
        <taxon>Bacteroidota</taxon>
        <taxon>Sphingobacteriia</taxon>
        <taxon>Sphingobacteriales</taxon>
        <taxon>Sphingobacteriaceae</taxon>
        <taxon>Mucilaginibacter</taxon>
    </lineage>
</organism>
<evidence type="ECO:0000259" key="8">
    <source>
        <dbReference type="Pfam" id="PF23763"/>
    </source>
</evidence>
<keyword evidence="4" id="KW-0677">Repeat</keyword>
<comment type="catalytic activity">
    <reaction evidence="2">
        <text>Hydrolysis of terminal, non-reducing branched (1-&gt;3)-alpha-D-galactosidic residues, producing free D-galactose.</text>
        <dbReference type="EC" id="3.2.1.n1"/>
    </reaction>
</comment>
<dbReference type="InterPro" id="IPR012334">
    <property type="entry name" value="Pectin_lyas_fold"/>
</dbReference>
<evidence type="ECO:0000256" key="2">
    <source>
        <dbReference type="ARBA" id="ARBA00001271"/>
    </source>
</evidence>
<sequence length="612" mass="68791">MNAAAIFPIFLPDMKKYCPLLIPSVFLLMLCYSIPARADKKAWYINPQTGNDQNTGKDSRHAWKTFAPLNQLTILAGEQVNIMASGDFHTSLVLNAKGSSAAHVTINFAPGVYNFYPDGALKKQFQISNTNDVPYGLKAIALYLNNCQFVDIKARGAKIVLRGKMIETCVDHSKNISIDGITYDYYRPTVSELTVVNTGDHFADLKIHPDSKYSIKDSLLTWQGEGWQHKPFWLWQELDLQTGDVQRMDIPVDSIRYAETGNNMVRAYFKKNPGFKTGLIYQNRDVIRDYVGIFMQRSKNISLKNIHINFMHGMGVVSQFCQNILMDRISVRPDPTSGRTCAAWADILHFSGCRGKIEISNSYLSGANDDAINIHGTYLRLTDTTKQRQILVDFKQHQTYGFEAFTPGDSIAFIHADNLQEYSSNVVLQVQKFTDKEYLLMLKNPYPEHISSTDVIENTTWTPEVWIHHDTVARIPTRGILVTSRRKTVIENTVFLHPHMSGISIANDAANWYESGMVKDVTIRNNQFIQCGEPAIIICPENKQSDGPVHKNITITGNQFDLQGTKVLSAKSTSGIIFNNNTIKAGKDFDIKNGLELKDCTDVKVSGNTVGH</sequence>
<dbReference type="SUPFAM" id="SSF51126">
    <property type="entry name" value="Pectin lyase-like"/>
    <property type="match status" value="1"/>
</dbReference>
<evidence type="ECO:0000256" key="4">
    <source>
        <dbReference type="ARBA" id="ARBA00022737"/>
    </source>
</evidence>
<dbReference type="Pfam" id="PF13229">
    <property type="entry name" value="Beta_helix"/>
    <property type="match status" value="1"/>
</dbReference>
<evidence type="ECO:0008006" key="12">
    <source>
        <dbReference type="Google" id="ProtNLM"/>
    </source>
</evidence>
<evidence type="ECO:0000259" key="7">
    <source>
        <dbReference type="Pfam" id="PF13229"/>
    </source>
</evidence>
<protein>
    <recommendedName>
        <fullName evidence="12">Right handed beta helix region</fullName>
    </recommendedName>
</protein>
<dbReference type="SMART" id="SM00710">
    <property type="entry name" value="PbH1"/>
    <property type="match status" value="4"/>
</dbReference>
<proteinExistence type="predicted"/>
<dbReference type="Proteomes" id="UP000548326">
    <property type="component" value="Unassembled WGS sequence"/>
</dbReference>